<dbReference type="Pfam" id="PF09690">
    <property type="entry name" value="PYST-C1"/>
    <property type="match status" value="1"/>
</dbReference>
<dbReference type="NCBIfam" id="TIGR01601">
    <property type="entry name" value="PYST-C1"/>
    <property type="match status" value="1"/>
</dbReference>
<feature type="domain" description="PYST-C1-like N-terminal" evidence="2">
    <location>
        <begin position="27"/>
        <end position="87"/>
    </location>
</feature>
<gene>
    <name evidence="3" type="ORF">PCHDS_000497400</name>
</gene>
<evidence type="ECO:0000313" key="3">
    <source>
        <dbReference type="EMBL" id="SCL83749.1"/>
    </source>
</evidence>
<keyword evidence="1" id="KW-0732">Signal</keyword>
<dbReference type="InterPro" id="IPR006491">
    <property type="entry name" value="PYST_C2"/>
</dbReference>
<sequence length="247" mass="27924">MNKRIFSLVCTALYALLAVSIHCSDQKAYDVGNKSICGTNEINKSNEKNSIESKFEIQLKNNNPKYDEEDDKGFNCFNIFKRNKKNKRTKTTPYSKVPLTHLYNQITEAPSSNNEPLPMASLQIQKTLRAFSTKNPYNSKMLSLSKGLSSGDQISDANELCTLVASMLRNSTLNIDPKYINNLFTLPYDKKSEGEQLSNNNESVLKEPFMVGNNKHAFFKNGSEALKLLSRFKENLDNDPSKLKLSE</sequence>
<feature type="chain" id="PRO_5008749607" evidence="1">
    <location>
        <begin position="21"/>
        <end position="247"/>
    </location>
</feature>
<dbReference type="InterPro" id="IPR006488">
    <property type="entry name" value="PYST-C1_N"/>
</dbReference>
<name>A0A1C6WAV3_PLACE</name>
<dbReference type="EMBL" id="FMIN01000041">
    <property type="protein sequence ID" value="SCL83749.1"/>
    <property type="molecule type" value="Genomic_DNA"/>
</dbReference>
<protein>
    <submittedName>
        <fullName evidence="3">Fam-c protein</fullName>
    </submittedName>
</protein>
<accession>A0A1C6WAV3</accession>
<dbReference type="AlphaFoldDB" id="A0A1C6WAV3"/>
<reference evidence="3" key="1">
    <citation type="submission" date="2016-08" db="EMBL/GenBank/DDBJ databases">
        <authorList>
            <consortium name="Pathogen Informatics"/>
        </authorList>
    </citation>
    <scope>NUCLEOTIDE SEQUENCE</scope>
    <source>
        <strain evidence="3">DS</strain>
    </source>
</reference>
<feature type="signal peptide" evidence="1">
    <location>
        <begin position="1"/>
        <end position="20"/>
    </location>
</feature>
<organism evidence="3">
    <name type="scientific">Plasmodium chabaudi adami</name>
    <dbReference type="NCBI Taxonomy" id="5826"/>
    <lineage>
        <taxon>Eukaryota</taxon>
        <taxon>Sar</taxon>
        <taxon>Alveolata</taxon>
        <taxon>Apicomplexa</taxon>
        <taxon>Aconoidasida</taxon>
        <taxon>Haemosporida</taxon>
        <taxon>Plasmodiidae</taxon>
        <taxon>Plasmodium</taxon>
        <taxon>Plasmodium (Vinckeia)</taxon>
    </lineage>
</organism>
<evidence type="ECO:0000256" key="1">
    <source>
        <dbReference type="SAM" id="SignalP"/>
    </source>
</evidence>
<dbReference type="NCBIfam" id="TIGR01604">
    <property type="entry name" value="PYST-C2"/>
    <property type="match status" value="1"/>
</dbReference>
<evidence type="ECO:0000259" key="2">
    <source>
        <dbReference type="Pfam" id="PF09690"/>
    </source>
</evidence>
<dbReference type="Proteomes" id="UP000507536">
    <property type="component" value="Unassembled WGS sequence"/>
</dbReference>
<proteinExistence type="predicted"/>